<organism evidence="1">
    <name type="scientific">Aegilops tauschii</name>
    <name type="common">Tausch's goatgrass</name>
    <name type="synonym">Aegilops squarrosa</name>
    <dbReference type="NCBI Taxonomy" id="37682"/>
    <lineage>
        <taxon>Eukaryota</taxon>
        <taxon>Viridiplantae</taxon>
        <taxon>Streptophyta</taxon>
        <taxon>Embryophyta</taxon>
        <taxon>Tracheophyta</taxon>
        <taxon>Spermatophyta</taxon>
        <taxon>Magnoliopsida</taxon>
        <taxon>Liliopsida</taxon>
        <taxon>Poales</taxon>
        <taxon>Poaceae</taxon>
        <taxon>BOP clade</taxon>
        <taxon>Pooideae</taxon>
        <taxon>Triticodae</taxon>
        <taxon>Triticeae</taxon>
        <taxon>Triticinae</taxon>
        <taxon>Aegilops</taxon>
    </lineage>
</organism>
<dbReference type="EnsemblPlants" id="EMT23613">
    <property type="protein sequence ID" value="EMT23613"/>
    <property type="gene ID" value="F775_20101"/>
</dbReference>
<name>M8BP57_AEGTA</name>
<evidence type="ECO:0000313" key="1">
    <source>
        <dbReference type="EnsemblPlants" id="EMT23613"/>
    </source>
</evidence>
<dbReference type="PANTHER" id="PTHR33074:SF63">
    <property type="entry name" value="OS02G0113300 PROTEIN"/>
    <property type="match status" value="1"/>
</dbReference>
<dbReference type="InterPro" id="IPR011676">
    <property type="entry name" value="DUF1618"/>
</dbReference>
<protein>
    <submittedName>
        <fullName evidence="1">Uncharacterized protein</fullName>
    </submittedName>
</protein>
<reference evidence="1" key="1">
    <citation type="submission" date="2015-06" db="UniProtKB">
        <authorList>
            <consortium name="EnsemblPlants"/>
        </authorList>
    </citation>
    <scope>IDENTIFICATION</scope>
</reference>
<sequence>MAPASALGKTSRRMSLMDDGTLKEPVVFKLCLYRSGEGWRSRMVQVAEPRRDRVCPVAGAGRYHETTKAITLGGPRGTVGWVDLCRSILVLNVFDGSPVLHDVPLPPPARGNWVSYAYHKRCSFLIRDITVSRSKDCIKYIEMETALPRKQEVVTAEEYHPPETYLEWFHEKPRPQPRCAGWRATTWSMPVPILSWEDWSPGCTVNANEIVVKPMHSKLLPGSISDSEPTEVTLLPVLTTAFPTMSMDDDVVYLLSKACSAGEMEVVIAVDLRKKTLRGVGKVVAGKDFTDMRSRTTEISKYLNLNMSAEKP</sequence>
<accession>M8BP57</accession>
<dbReference type="Pfam" id="PF07762">
    <property type="entry name" value="DUF1618"/>
    <property type="match status" value="1"/>
</dbReference>
<proteinExistence type="predicted"/>
<dbReference type="AlphaFoldDB" id="M8BP57"/>
<dbReference type="PANTHER" id="PTHR33074">
    <property type="entry name" value="EXPRESSED PROTEIN-RELATED"/>
    <property type="match status" value="1"/>
</dbReference>